<dbReference type="GeneID" id="129392270"/>
<evidence type="ECO:0000313" key="2">
    <source>
        <dbReference type="Proteomes" id="UP000248484"/>
    </source>
</evidence>
<dbReference type="Proteomes" id="UP000248484">
    <property type="component" value="Chromosome 7"/>
</dbReference>
<feature type="compositionally biased region" description="Pro residues" evidence="1">
    <location>
        <begin position="98"/>
        <end position="107"/>
    </location>
</feature>
<dbReference type="AlphaFoldDB" id="A0A9W2WSQ0"/>
<proteinExistence type="predicted"/>
<protein>
    <recommendedName>
        <fullName evidence="4">Basic proline-rich protein-like</fullName>
    </recommendedName>
</protein>
<dbReference type="RefSeq" id="XP_054942314.1">
    <property type="nucleotide sequence ID" value="XM_055086339.1"/>
</dbReference>
<feature type="compositionally biased region" description="Pro residues" evidence="1">
    <location>
        <begin position="117"/>
        <end position="131"/>
    </location>
</feature>
<accession>A0A9W2WSQ0</accession>
<name>A0A9W2WSQ0_PHYMC</name>
<feature type="compositionally biased region" description="Basic and acidic residues" evidence="1">
    <location>
        <begin position="239"/>
        <end position="253"/>
    </location>
</feature>
<gene>
    <name evidence="3" type="primary">LOC129392270</name>
</gene>
<evidence type="ECO:0008006" key="4">
    <source>
        <dbReference type="Google" id="ProtNLM"/>
    </source>
</evidence>
<evidence type="ECO:0000256" key="1">
    <source>
        <dbReference type="SAM" id="MobiDB-lite"/>
    </source>
</evidence>
<dbReference type="KEGG" id="pcad:129392270"/>
<reference evidence="3" key="1">
    <citation type="submission" date="2025-08" db="UniProtKB">
        <authorList>
            <consortium name="RefSeq"/>
        </authorList>
    </citation>
    <scope>IDENTIFICATION</scope>
    <source>
        <tissue evidence="3">Muscle</tissue>
    </source>
</reference>
<keyword evidence="2" id="KW-1185">Reference proteome</keyword>
<feature type="region of interest" description="Disordered" evidence="1">
    <location>
        <begin position="1"/>
        <end position="150"/>
    </location>
</feature>
<feature type="region of interest" description="Disordered" evidence="1">
    <location>
        <begin position="216"/>
        <end position="253"/>
    </location>
</feature>
<evidence type="ECO:0000313" key="3">
    <source>
        <dbReference type="RefSeq" id="XP_054942314.1"/>
    </source>
</evidence>
<organism evidence="2 3">
    <name type="scientific">Physeter macrocephalus</name>
    <name type="common">Sperm whale</name>
    <name type="synonym">Physeter catodon</name>
    <dbReference type="NCBI Taxonomy" id="9755"/>
    <lineage>
        <taxon>Eukaryota</taxon>
        <taxon>Metazoa</taxon>
        <taxon>Chordata</taxon>
        <taxon>Craniata</taxon>
        <taxon>Vertebrata</taxon>
        <taxon>Euteleostomi</taxon>
        <taxon>Mammalia</taxon>
        <taxon>Eutheria</taxon>
        <taxon>Laurasiatheria</taxon>
        <taxon>Artiodactyla</taxon>
        <taxon>Whippomorpha</taxon>
        <taxon>Cetacea</taxon>
        <taxon>Odontoceti</taxon>
        <taxon>Physeteridae</taxon>
        <taxon>Physeter</taxon>
    </lineage>
</organism>
<sequence>MAHAPFARPPRKRAPACAGPAPSAETPPHTARPFRRRGDPGARDLGLGLLPRAPPPDRPGLRAPHSPVPLHPKTLPTSGPPARPKSPGPRDPCAPRAPRTPGPPRAPRIPGFGTPAPRNPCSPRAPRPGTPARPESLRTRGPVHSTRPLAVRGPAWGALPLAEPTLGVAFASCRRSGAETRGLSGSRDSCACHLAAREKQEVGRDKLCVKGAQRWTRTTGETRPSPANCGRTGSEEPLEMDRSSLKWKRTLEG</sequence>
<feature type="compositionally biased region" description="Pro residues" evidence="1">
    <location>
        <begin position="78"/>
        <end position="92"/>
    </location>
</feature>